<evidence type="ECO:0000256" key="2">
    <source>
        <dbReference type="ARBA" id="ARBA00005752"/>
    </source>
</evidence>
<evidence type="ECO:0000256" key="4">
    <source>
        <dbReference type="ARBA" id="ARBA00022741"/>
    </source>
</evidence>
<sequence length="598" mass="67464">MTDAMCHRGPDATGFFTEGPASLGHLRLSIIDLSTAANQPFIDNSGRYVMVFNGEIYNYQEVKAGLSGYAFHTSSDTEVLLAAYTKLGPACLQLLRGFFALAIWDRQERELFIARDRMGVKPLYYYIDDQRCVFASEVRSILASGYVKRKADLAALADYFSYQSIGYPHSIIEGIRQLEAGSWMKIKNGVVTREVYWDVTAARNGFDITDPGRIKGKIRELMLQSVRRRLVSDVPVGAFLSGGIDSSAVVALMAEASDATPNTFTISFEEKEYDESPYADIVAKKFRTNHTTILLKPTVFLDELQAGLDAMDIPSGDGINTYVVSKAIARQGMRVALSGVGGDELFAGYPFFNSYLQLRKYGFWWGIPAGLRKGPTSLLPHRTGKQDRIRQLLRAPSAGIADFYPVFRQILTPARIGAITSLGNGALDTAMHQQLMAKKASLKHFPLLSQVSAAEYLGYTQHTLLKDTDQMSMAVSLEVREPFFDQDLVEYVLAIPDEYKKPTYPKSLLVESLKPLLPDEIVFRKKQGFVFPWNTWLRKDLYSFCDGYIRNMATRPFIHGDQLIGYWQDFLKGDQDIRWTEIWLFVVLEYWLEKNHVE</sequence>
<comment type="catalytic activity">
    <reaction evidence="7">
        <text>L-aspartate + L-glutamine + ATP + H2O = L-asparagine + L-glutamate + AMP + diphosphate + H(+)</text>
        <dbReference type="Rhea" id="RHEA:12228"/>
        <dbReference type="ChEBI" id="CHEBI:15377"/>
        <dbReference type="ChEBI" id="CHEBI:15378"/>
        <dbReference type="ChEBI" id="CHEBI:29985"/>
        <dbReference type="ChEBI" id="CHEBI:29991"/>
        <dbReference type="ChEBI" id="CHEBI:30616"/>
        <dbReference type="ChEBI" id="CHEBI:33019"/>
        <dbReference type="ChEBI" id="CHEBI:58048"/>
        <dbReference type="ChEBI" id="CHEBI:58359"/>
        <dbReference type="ChEBI" id="CHEBI:456215"/>
        <dbReference type="EC" id="6.3.5.4"/>
    </reaction>
</comment>
<dbReference type="PANTHER" id="PTHR43284">
    <property type="entry name" value="ASPARAGINE SYNTHETASE (GLUTAMINE-HYDROLYZING)"/>
    <property type="match status" value="1"/>
</dbReference>
<feature type="binding site" evidence="8">
    <location>
        <position position="266"/>
    </location>
    <ligand>
        <name>ATP</name>
        <dbReference type="ChEBI" id="CHEBI:30616"/>
    </ligand>
</feature>
<feature type="binding site" evidence="8">
    <location>
        <position position="76"/>
    </location>
    <ligand>
        <name>L-glutamine</name>
        <dbReference type="ChEBI" id="CHEBI:58359"/>
    </ligand>
</feature>
<dbReference type="InterPro" id="IPR029055">
    <property type="entry name" value="Ntn_hydrolases_N"/>
</dbReference>
<dbReference type="InterPro" id="IPR017932">
    <property type="entry name" value="GATase_2_dom"/>
</dbReference>
<evidence type="ECO:0000256" key="1">
    <source>
        <dbReference type="ARBA" id="ARBA00005187"/>
    </source>
</evidence>
<dbReference type="Gene3D" id="3.60.20.10">
    <property type="entry name" value="Glutamine Phosphoribosylpyrophosphate, subunit 1, domain 1"/>
    <property type="match status" value="1"/>
</dbReference>
<dbReference type="PANTHER" id="PTHR43284:SF1">
    <property type="entry name" value="ASPARAGINE SYNTHETASE"/>
    <property type="match status" value="1"/>
</dbReference>
<dbReference type="EC" id="6.3.5.4" evidence="3"/>
<dbReference type="PIRSF" id="PIRSF001589">
    <property type="entry name" value="Asn_synthetase_glu-h"/>
    <property type="match status" value="1"/>
</dbReference>
<evidence type="ECO:0000256" key="3">
    <source>
        <dbReference type="ARBA" id="ARBA00012737"/>
    </source>
</evidence>
<dbReference type="GO" id="GO:0004066">
    <property type="term" value="F:asparagine synthase (glutamine-hydrolyzing) activity"/>
    <property type="evidence" value="ECO:0007669"/>
    <property type="project" value="UniProtKB-EC"/>
</dbReference>
<evidence type="ECO:0000256" key="5">
    <source>
        <dbReference type="ARBA" id="ARBA00022840"/>
    </source>
</evidence>
<comment type="similarity">
    <text evidence="2">Belongs to the asparagine synthetase family.</text>
</comment>
<evidence type="ECO:0000256" key="6">
    <source>
        <dbReference type="ARBA" id="ARBA00022962"/>
    </source>
</evidence>
<reference evidence="10" key="2">
    <citation type="submission" date="2020-09" db="EMBL/GenBank/DDBJ databases">
        <authorList>
            <person name="Sun Q."/>
            <person name="Zhou Y."/>
        </authorList>
    </citation>
    <scope>NUCLEOTIDE SEQUENCE</scope>
    <source>
        <strain evidence="10">CGMCC 1.15448</strain>
    </source>
</reference>
<evidence type="ECO:0000313" key="10">
    <source>
        <dbReference type="EMBL" id="GGB08431.1"/>
    </source>
</evidence>
<evidence type="ECO:0000256" key="7">
    <source>
        <dbReference type="ARBA" id="ARBA00048741"/>
    </source>
</evidence>
<dbReference type="SUPFAM" id="SSF52402">
    <property type="entry name" value="Adenine nucleotide alpha hydrolases-like"/>
    <property type="match status" value="1"/>
</dbReference>
<reference evidence="10" key="1">
    <citation type="journal article" date="2014" name="Int. J. Syst. Evol. Microbiol.">
        <title>Complete genome sequence of Corynebacterium casei LMG S-19264T (=DSM 44701T), isolated from a smear-ripened cheese.</title>
        <authorList>
            <consortium name="US DOE Joint Genome Institute (JGI-PGF)"/>
            <person name="Walter F."/>
            <person name="Albersmeier A."/>
            <person name="Kalinowski J."/>
            <person name="Ruckert C."/>
        </authorList>
    </citation>
    <scope>NUCLEOTIDE SEQUENCE</scope>
    <source>
        <strain evidence="10">CGMCC 1.15448</strain>
    </source>
</reference>
<dbReference type="GO" id="GO:0006529">
    <property type="term" value="P:asparagine biosynthetic process"/>
    <property type="evidence" value="ECO:0007669"/>
    <property type="project" value="InterPro"/>
</dbReference>
<dbReference type="InterPro" id="IPR014729">
    <property type="entry name" value="Rossmann-like_a/b/a_fold"/>
</dbReference>
<gene>
    <name evidence="10" type="ORF">GCM10011511_34890</name>
</gene>
<keyword evidence="11" id="KW-1185">Reference proteome</keyword>
<dbReference type="Pfam" id="PF13522">
    <property type="entry name" value="GATase_6"/>
    <property type="match status" value="1"/>
</dbReference>
<accession>A0A8J2UFG8</accession>
<dbReference type="InterPro" id="IPR006426">
    <property type="entry name" value="Asn_synth_AEB"/>
</dbReference>
<dbReference type="GO" id="GO:0005829">
    <property type="term" value="C:cytosol"/>
    <property type="evidence" value="ECO:0007669"/>
    <property type="project" value="TreeGrafter"/>
</dbReference>
<dbReference type="InterPro" id="IPR001962">
    <property type="entry name" value="Asn_synthase"/>
</dbReference>
<dbReference type="EMBL" id="BMJC01000004">
    <property type="protein sequence ID" value="GGB08431.1"/>
    <property type="molecule type" value="Genomic_DNA"/>
</dbReference>
<dbReference type="PROSITE" id="PS51278">
    <property type="entry name" value="GATASE_TYPE_2"/>
    <property type="match status" value="1"/>
</dbReference>
<feature type="domain" description="Glutamine amidotransferase type-2" evidence="9">
    <location>
        <begin position="1"/>
        <end position="189"/>
    </location>
</feature>
<dbReference type="CDD" id="cd01991">
    <property type="entry name" value="Asn_synthase_B_C"/>
    <property type="match status" value="1"/>
</dbReference>
<dbReference type="Pfam" id="PF00733">
    <property type="entry name" value="Asn_synthase"/>
    <property type="match status" value="1"/>
</dbReference>
<dbReference type="SUPFAM" id="SSF56235">
    <property type="entry name" value="N-terminal nucleophile aminohydrolases (Ntn hydrolases)"/>
    <property type="match status" value="1"/>
</dbReference>
<feature type="binding site" evidence="8">
    <location>
        <begin position="338"/>
        <end position="339"/>
    </location>
    <ligand>
        <name>ATP</name>
        <dbReference type="ChEBI" id="CHEBI:30616"/>
    </ligand>
</feature>
<dbReference type="GO" id="GO:0005524">
    <property type="term" value="F:ATP binding"/>
    <property type="evidence" value="ECO:0007669"/>
    <property type="project" value="UniProtKB-KW"/>
</dbReference>
<dbReference type="Gene3D" id="3.40.50.620">
    <property type="entry name" value="HUPs"/>
    <property type="match status" value="1"/>
</dbReference>
<comment type="caution">
    <text evidence="10">The sequence shown here is derived from an EMBL/GenBank/DDBJ whole genome shotgun (WGS) entry which is preliminary data.</text>
</comment>
<evidence type="ECO:0000313" key="11">
    <source>
        <dbReference type="Proteomes" id="UP000607559"/>
    </source>
</evidence>
<keyword evidence="5 8" id="KW-0067">ATP-binding</keyword>
<proteinExistence type="inferred from homology"/>
<keyword evidence="4 8" id="KW-0547">Nucleotide-binding</keyword>
<dbReference type="CDD" id="cd00712">
    <property type="entry name" value="AsnB"/>
    <property type="match status" value="1"/>
</dbReference>
<dbReference type="AlphaFoldDB" id="A0A8J2UFG8"/>
<dbReference type="InterPro" id="IPR051786">
    <property type="entry name" value="ASN_synthetase/amidase"/>
</dbReference>
<evidence type="ECO:0000256" key="8">
    <source>
        <dbReference type="PIRSR" id="PIRSR001589-2"/>
    </source>
</evidence>
<keyword evidence="6" id="KW-0315">Glutamine amidotransferase</keyword>
<name>A0A8J2UFG8_9BACT</name>
<protein>
    <recommendedName>
        <fullName evidence="3">asparagine synthase (glutamine-hydrolyzing)</fullName>
        <ecNumber evidence="3">6.3.5.4</ecNumber>
    </recommendedName>
</protein>
<dbReference type="NCBIfam" id="TIGR01536">
    <property type="entry name" value="asn_synth_AEB"/>
    <property type="match status" value="1"/>
</dbReference>
<organism evidence="10 11">
    <name type="scientific">Puia dinghuensis</name>
    <dbReference type="NCBI Taxonomy" id="1792502"/>
    <lineage>
        <taxon>Bacteria</taxon>
        <taxon>Pseudomonadati</taxon>
        <taxon>Bacteroidota</taxon>
        <taxon>Chitinophagia</taxon>
        <taxon>Chitinophagales</taxon>
        <taxon>Chitinophagaceae</taxon>
        <taxon>Puia</taxon>
    </lineage>
</organism>
<dbReference type="Proteomes" id="UP000607559">
    <property type="component" value="Unassembled WGS sequence"/>
</dbReference>
<evidence type="ECO:0000259" key="9">
    <source>
        <dbReference type="PROSITE" id="PS51278"/>
    </source>
</evidence>
<comment type="pathway">
    <text evidence="1">Amino-acid biosynthesis; L-asparagine biosynthesis; L-asparagine from L-aspartate (L-Gln route): step 1/1.</text>
</comment>
<dbReference type="InterPro" id="IPR033738">
    <property type="entry name" value="AsnB_N"/>
</dbReference>